<proteinExistence type="predicted"/>
<feature type="domain" description="Solute-binding protein family 5" evidence="3">
    <location>
        <begin position="107"/>
        <end position="498"/>
    </location>
</feature>
<evidence type="ECO:0000256" key="2">
    <source>
        <dbReference type="SAM" id="SignalP"/>
    </source>
</evidence>
<organism evidence="4 5">
    <name type="scientific">Pararobbsia alpina</name>
    <dbReference type="NCBI Taxonomy" id="621374"/>
    <lineage>
        <taxon>Bacteria</taxon>
        <taxon>Pseudomonadati</taxon>
        <taxon>Pseudomonadota</taxon>
        <taxon>Betaproteobacteria</taxon>
        <taxon>Burkholderiales</taxon>
        <taxon>Burkholderiaceae</taxon>
        <taxon>Pararobbsia</taxon>
    </lineage>
</organism>
<dbReference type="AlphaFoldDB" id="A0A6S7B0F7"/>
<dbReference type="GO" id="GO:0030288">
    <property type="term" value="C:outer membrane-bounded periplasmic space"/>
    <property type="evidence" value="ECO:0007669"/>
    <property type="project" value="TreeGrafter"/>
</dbReference>
<protein>
    <recommendedName>
        <fullName evidence="3">Solute-binding protein family 5 domain-containing protein</fullName>
    </recommendedName>
</protein>
<evidence type="ECO:0000313" key="5">
    <source>
        <dbReference type="Proteomes" id="UP000494115"/>
    </source>
</evidence>
<dbReference type="Proteomes" id="UP000494115">
    <property type="component" value="Unassembled WGS sequence"/>
</dbReference>
<keyword evidence="5" id="KW-1185">Reference proteome</keyword>
<dbReference type="GO" id="GO:1904680">
    <property type="term" value="F:peptide transmembrane transporter activity"/>
    <property type="evidence" value="ECO:0007669"/>
    <property type="project" value="TreeGrafter"/>
</dbReference>
<feature type="chain" id="PRO_5028807705" description="Solute-binding protein family 5 domain-containing protein" evidence="2">
    <location>
        <begin position="23"/>
        <end position="617"/>
    </location>
</feature>
<evidence type="ECO:0000313" key="4">
    <source>
        <dbReference type="EMBL" id="CAB3783752.1"/>
    </source>
</evidence>
<dbReference type="GO" id="GO:0042884">
    <property type="term" value="P:microcin transport"/>
    <property type="evidence" value="ECO:0007669"/>
    <property type="project" value="TreeGrafter"/>
</dbReference>
<dbReference type="Gene3D" id="3.10.105.10">
    <property type="entry name" value="Dipeptide-binding Protein, Domain 3"/>
    <property type="match status" value="1"/>
</dbReference>
<dbReference type="InterPro" id="IPR000914">
    <property type="entry name" value="SBP_5_dom"/>
</dbReference>
<accession>A0A6S7B0F7</accession>
<dbReference type="Gene3D" id="3.40.190.10">
    <property type="entry name" value="Periplasmic binding protein-like II"/>
    <property type="match status" value="1"/>
</dbReference>
<evidence type="ECO:0000259" key="3">
    <source>
        <dbReference type="Pfam" id="PF00496"/>
    </source>
</evidence>
<dbReference type="PANTHER" id="PTHR30290">
    <property type="entry name" value="PERIPLASMIC BINDING COMPONENT OF ABC TRANSPORTER"/>
    <property type="match status" value="1"/>
</dbReference>
<dbReference type="RefSeq" id="WP_175104295.1">
    <property type="nucleotide sequence ID" value="NZ_CADIKM010000005.1"/>
</dbReference>
<dbReference type="GO" id="GO:0043190">
    <property type="term" value="C:ATP-binding cassette (ABC) transporter complex"/>
    <property type="evidence" value="ECO:0007669"/>
    <property type="project" value="InterPro"/>
</dbReference>
<gene>
    <name evidence="4" type="ORF">LMG28138_01702</name>
</gene>
<dbReference type="PANTHER" id="PTHR30290:SF64">
    <property type="entry name" value="ABC TRANSPORTER PERIPLASMIC BINDING PROTEIN"/>
    <property type="match status" value="1"/>
</dbReference>
<sequence length="617" mass="68972">MAAGLRRIVPSVALACLLYAMAGLPIARAAASIAQYGTPKYPDGFTHFDYVNPDAPKGGTLMLANNGASFDKFNPLSLRGVAAPRIGELMFETLITNSSDEPNSAYGLLADDIRIAPDGLSVTFHLNPAARFSNGDKLRATDVKYSYDTLTGKHGSPAFKVAFQDIVKLDVLDDSTVRFTFSRRNGDLPYIAGGLPIFSPKWGQRPDGSRVEFDQLAFEQPITTGPYLIDQYSPGRDISYKRDPHYWGKDLPTRRGMYNFDRIVLKLYNDDVARLEAFKAGEFDAVSENRARNWVRSYTGERFDDGEIIKQAFPNHNGANVQAFYMNLRRPLFLDLRVRRALNLAFDFEWANRMLFYKNYERLQSYFMNTDFQATGSPSPEELKLLKPLRKELDPSIFGPVQLQSVTTPPHSLRDNLRQARELLAQAGWTYRDGALRNAAGEPFRFELLDTGSALMQQVASVYQRNLQKLGITLTFRSTDSALYQQRIDNFNFDMTTLVMPAVQVPGTEEIGRWGSKAADTPGSDNVLGLKSHAVDVLTDAVASAHTLKDLETATHALDRVLIGGCYIVPHWYSSKFNVAYRRTLGHPASPPLYYQAESWIVSSWWDAAGQSTASVK</sequence>
<dbReference type="InterPro" id="IPR030678">
    <property type="entry name" value="Peptide/Ni-bd"/>
</dbReference>
<dbReference type="InterPro" id="IPR039424">
    <property type="entry name" value="SBP_5"/>
</dbReference>
<evidence type="ECO:0000256" key="1">
    <source>
        <dbReference type="ARBA" id="ARBA00022729"/>
    </source>
</evidence>
<keyword evidence="1 2" id="KW-0732">Signal</keyword>
<dbReference type="Pfam" id="PF00496">
    <property type="entry name" value="SBP_bac_5"/>
    <property type="match status" value="1"/>
</dbReference>
<reference evidence="4 5" key="1">
    <citation type="submission" date="2020-04" db="EMBL/GenBank/DDBJ databases">
        <authorList>
            <person name="De Canck E."/>
        </authorList>
    </citation>
    <scope>NUCLEOTIDE SEQUENCE [LARGE SCALE GENOMIC DNA]</scope>
    <source>
        <strain evidence="4 5">LMG 28138</strain>
    </source>
</reference>
<dbReference type="EMBL" id="CADIKM010000005">
    <property type="protein sequence ID" value="CAB3783752.1"/>
    <property type="molecule type" value="Genomic_DNA"/>
</dbReference>
<dbReference type="PIRSF" id="PIRSF002741">
    <property type="entry name" value="MppA"/>
    <property type="match status" value="1"/>
</dbReference>
<dbReference type="CDD" id="cd08497">
    <property type="entry name" value="MbnE-like"/>
    <property type="match status" value="1"/>
</dbReference>
<dbReference type="GO" id="GO:0015833">
    <property type="term" value="P:peptide transport"/>
    <property type="evidence" value="ECO:0007669"/>
    <property type="project" value="TreeGrafter"/>
</dbReference>
<name>A0A6S7B0F7_9BURK</name>
<feature type="signal peptide" evidence="2">
    <location>
        <begin position="1"/>
        <end position="22"/>
    </location>
</feature>
<dbReference type="SUPFAM" id="SSF53850">
    <property type="entry name" value="Periplasmic binding protein-like II"/>
    <property type="match status" value="1"/>
</dbReference>